<feature type="transmembrane region" description="Helical" evidence="1">
    <location>
        <begin position="97"/>
        <end position="119"/>
    </location>
</feature>
<dbReference type="AlphaFoldDB" id="A0AAD4N6E4"/>
<feature type="transmembrane region" description="Helical" evidence="1">
    <location>
        <begin position="58"/>
        <end position="77"/>
    </location>
</feature>
<accession>A0AAD4N6E4</accession>
<evidence type="ECO:0000256" key="1">
    <source>
        <dbReference type="SAM" id="Phobius"/>
    </source>
</evidence>
<feature type="transmembrane region" description="Helical" evidence="1">
    <location>
        <begin position="263"/>
        <end position="283"/>
    </location>
</feature>
<evidence type="ECO:0008006" key="4">
    <source>
        <dbReference type="Google" id="ProtNLM"/>
    </source>
</evidence>
<keyword evidence="1" id="KW-1133">Transmembrane helix</keyword>
<name>A0AAD4N6E4_9BILA</name>
<feature type="transmembrane region" description="Helical" evidence="1">
    <location>
        <begin position="230"/>
        <end position="251"/>
    </location>
</feature>
<evidence type="ECO:0000313" key="2">
    <source>
        <dbReference type="EMBL" id="KAI1713189.1"/>
    </source>
</evidence>
<keyword evidence="3" id="KW-1185">Reference proteome</keyword>
<feature type="transmembrane region" description="Helical" evidence="1">
    <location>
        <begin position="192"/>
        <end position="210"/>
    </location>
</feature>
<gene>
    <name evidence="2" type="ORF">DdX_09262</name>
</gene>
<organism evidence="2 3">
    <name type="scientific">Ditylenchus destructor</name>
    <dbReference type="NCBI Taxonomy" id="166010"/>
    <lineage>
        <taxon>Eukaryota</taxon>
        <taxon>Metazoa</taxon>
        <taxon>Ecdysozoa</taxon>
        <taxon>Nematoda</taxon>
        <taxon>Chromadorea</taxon>
        <taxon>Rhabditida</taxon>
        <taxon>Tylenchina</taxon>
        <taxon>Tylenchomorpha</taxon>
        <taxon>Sphaerularioidea</taxon>
        <taxon>Anguinidae</taxon>
        <taxon>Anguininae</taxon>
        <taxon>Ditylenchus</taxon>
    </lineage>
</organism>
<protein>
    <recommendedName>
        <fullName evidence="4">G-protein coupled receptors family 1 profile domain-containing protein</fullName>
    </recommendedName>
</protein>
<reference evidence="2" key="1">
    <citation type="submission" date="2022-01" db="EMBL/GenBank/DDBJ databases">
        <title>Genome Sequence Resource for Two Populations of Ditylenchus destructor, the Migratory Endoparasitic Phytonematode.</title>
        <authorList>
            <person name="Zhang H."/>
            <person name="Lin R."/>
            <person name="Xie B."/>
        </authorList>
    </citation>
    <scope>NUCLEOTIDE SEQUENCE</scope>
    <source>
        <strain evidence="2">BazhouSP</strain>
    </source>
</reference>
<feature type="transmembrane region" description="Helical" evidence="1">
    <location>
        <begin position="24"/>
        <end position="46"/>
    </location>
</feature>
<dbReference type="Proteomes" id="UP001201812">
    <property type="component" value="Unassembled WGS sequence"/>
</dbReference>
<comment type="caution">
    <text evidence="2">The sequence shown here is derived from an EMBL/GenBank/DDBJ whole genome shotgun (WGS) entry which is preliminary data.</text>
</comment>
<sequence length="318" mass="36590">MEKTQSSVFKPPPYLRYFSLGDNIVIICFHSITISLMPHFLYSYYFKKTRLKVHTLSSSMLIFLWTHIICSIVDVPYHAYIVLKWNPAIQDSYDPYSLYWTGISVSVYYNLTSLSVLLLSLDRLLALKFPYRYKGRIEAWVPTVTILILVAFSIPPFALYFLALPLELEKVKYCQSQSCLLTRFNGTNTIQYMRLVTMAVNFWVSGYLLWIFRSVGNKEQLNNRAVKMTIILEILLNAIPSVASQICYTVLNFNFVNHVGPMQSVLITSNIALCAMYAWSIMVRRSRANVSPESTKIVAHIRPTKNVWNRQADSATAN</sequence>
<feature type="transmembrane region" description="Helical" evidence="1">
    <location>
        <begin position="140"/>
        <end position="163"/>
    </location>
</feature>
<proteinExistence type="predicted"/>
<keyword evidence="1" id="KW-0812">Transmembrane</keyword>
<dbReference type="EMBL" id="JAKKPZ010000016">
    <property type="protein sequence ID" value="KAI1713189.1"/>
    <property type="molecule type" value="Genomic_DNA"/>
</dbReference>
<keyword evidence="1" id="KW-0472">Membrane</keyword>
<evidence type="ECO:0000313" key="3">
    <source>
        <dbReference type="Proteomes" id="UP001201812"/>
    </source>
</evidence>